<organism evidence="3 5">
    <name type="scientific">Cellulomonas hominis</name>
    <dbReference type="NCBI Taxonomy" id="156981"/>
    <lineage>
        <taxon>Bacteria</taxon>
        <taxon>Bacillati</taxon>
        <taxon>Actinomycetota</taxon>
        <taxon>Actinomycetes</taxon>
        <taxon>Micrococcales</taxon>
        <taxon>Cellulomonadaceae</taxon>
        <taxon>Cellulomonas</taxon>
    </lineage>
</organism>
<proteinExistence type="predicted"/>
<dbReference type="PROSITE" id="PS50937">
    <property type="entry name" value="HTH_MERR_2"/>
    <property type="match status" value="1"/>
</dbReference>
<feature type="domain" description="HTH merR-type" evidence="2">
    <location>
        <begin position="1"/>
        <end position="72"/>
    </location>
</feature>
<name>A0A511F9D2_9CELL</name>
<accession>A0A511F9D2</accession>
<evidence type="ECO:0000313" key="4">
    <source>
        <dbReference type="EMBL" id="MBB5472977.1"/>
    </source>
</evidence>
<dbReference type="AlphaFoldDB" id="A0A511F9D2"/>
<gene>
    <name evidence="3" type="ORF">CHO01_10020</name>
    <name evidence="4" type="ORF">HNR08_001713</name>
</gene>
<dbReference type="GO" id="GO:0003677">
    <property type="term" value="F:DNA binding"/>
    <property type="evidence" value="ECO:0007669"/>
    <property type="project" value="UniProtKB-KW"/>
</dbReference>
<reference evidence="3 5" key="1">
    <citation type="submission" date="2019-07" db="EMBL/GenBank/DDBJ databases">
        <title>Whole genome shotgun sequence of Cellulomonas hominis NBRC 16055.</title>
        <authorList>
            <person name="Hosoyama A."/>
            <person name="Uohara A."/>
            <person name="Ohji S."/>
            <person name="Ichikawa N."/>
        </authorList>
    </citation>
    <scope>NUCLEOTIDE SEQUENCE [LARGE SCALE GENOMIC DNA]</scope>
    <source>
        <strain evidence="3 5">NBRC 16055</strain>
    </source>
</reference>
<dbReference type="GO" id="GO:0003700">
    <property type="term" value="F:DNA-binding transcription factor activity"/>
    <property type="evidence" value="ECO:0007669"/>
    <property type="project" value="InterPro"/>
</dbReference>
<dbReference type="RefSeq" id="WP_146834493.1">
    <property type="nucleotide sequence ID" value="NZ_BJVQ01000008.1"/>
</dbReference>
<sequence length="267" mass="27497">MTPTSTGALARAAALSEKAVRMYADRGLLRAERDPVTGARSFAPDQVDVARRIALLRGLDMPLADVARVLGADDPVAAFDALWSERHRAGERAAAAAEYARAVLGDAAAPPAGTTVTYRDVPGRLLLVQPAAATLPEMPTVLRATTEALFAHLAALDVPLAGPVHAEIASRATETFPADLRVCVPVPGPVRPAVGQSLVPDPAHREAVVALDQAQADDQALLVAVHDHLSTGSFGGPAPAGDNREVYLPSFGTGAAGTVLEVAVPVG</sequence>
<dbReference type="OrthoDB" id="9802039at2"/>
<evidence type="ECO:0000256" key="1">
    <source>
        <dbReference type="ARBA" id="ARBA00023125"/>
    </source>
</evidence>
<dbReference type="PANTHER" id="PTHR30204">
    <property type="entry name" value="REDOX-CYCLING DRUG-SENSING TRANSCRIPTIONAL ACTIVATOR SOXR"/>
    <property type="match status" value="1"/>
</dbReference>
<dbReference type="InterPro" id="IPR011256">
    <property type="entry name" value="Reg_factor_effector_dom_sf"/>
</dbReference>
<protein>
    <submittedName>
        <fullName evidence="4">DNA-binding transcriptional MerR regulator</fullName>
    </submittedName>
</protein>
<evidence type="ECO:0000313" key="5">
    <source>
        <dbReference type="Proteomes" id="UP000321723"/>
    </source>
</evidence>
<dbReference type="Gene3D" id="1.10.1660.10">
    <property type="match status" value="1"/>
</dbReference>
<reference evidence="4 6" key="2">
    <citation type="submission" date="2020-08" db="EMBL/GenBank/DDBJ databases">
        <title>Sequencing the genomes of 1000 actinobacteria strains.</title>
        <authorList>
            <person name="Klenk H.-P."/>
        </authorList>
    </citation>
    <scope>NUCLEOTIDE SEQUENCE [LARGE SCALE GENOMIC DNA]</scope>
    <source>
        <strain evidence="4 6">DSM 9581</strain>
    </source>
</reference>
<evidence type="ECO:0000313" key="3">
    <source>
        <dbReference type="EMBL" id="GEL45886.1"/>
    </source>
</evidence>
<dbReference type="SUPFAM" id="SSF46955">
    <property type="entry name" value="Putative DNA-binding domain"/>
    <property type="match status" value="1"/>
</dbReference>
<dbReference type="InterPro" id="IPR000551">
    <property type="entry name" value="MerR-type_HTH_dom"/>
</dbReference>
<dbReference type="Gene3D" id="3.20.80.10">
    <property type="entry name" value="Regulatory factor, effector binding domain"/>
    <property type="match status" value="1"/>
</dbReference>
<dbReference type="Proteomes" id="UP000321723">
    <property type="component" value="Unassembled WGS sequence"/>
</dbReference>
<dbReference type="SMART" id="SM00422">
    <property type="entry name" value="HTH_MERR"/>
    <property type="match status" value="1"/>
</dbReference>
<dbReference type="Proteomes" id="UP000564629">
    <property type="component" value="Unassembled WGS sequence"/>
</dbReference>
<dbReference type="EMBL" id="JACHDN010000001">
    <property type="protein sequence ID" value="MBB5472977.1"/>
    <property type="molecule type" value="Genomic_DNA"/>
</dbReference>
<evidence type="ECO:0000313" key="6">
    <source>
        <dbReference type="Proteomes" id="UP000564629"/>
    </source>
</evidence>
<dbReference type="Pfam" id="PF13411">
    <property type="entry name" value="MerR_1"/>
    <property type="match status" value="1"/>
</dbReference>
<keyword evidence="1 4" id="KW-0238">DNA-binding</keyword>
<dbReference type="PANTHER" id="PTHR30204:SF97">
    <property type="entry name" value="MERR FAMILY REGULATORY PROTEIN"/>
    <property type="match status" value="1"/>
</dbReference>
<dbReference type="InterPro" id="IPR009061">
    <property type="entry name" value="DNA-bd_dom_put_sf"/>
</dbReference>
<evidence type="ECO:0000259" key="2">
    <source>
        <dbReference type="PROSITE" id="PS50937"/>
    </source>
</evidence>
<comment type="caution">
    <text evidence="3">The sequence shown here is derived from an EMBL/GenBank/DDBJ whole genome shotgun (WGS) entry which is preliminary data.</text>
</comment>
<dbReference type="EMBL" id="BJVQ01000008">
    <property type="protein sequence ID" value="GEL45886.1"/>
    <property type="molecule type" value="Genomic_DNA"/>
</dbReference>
<keyword evidence="5" id="KW-1185">Reference proteome</keyword>
<dbReference type="InterPro" id="IPR047057">
    <property type="entry name" value="MerR_fam"/>
</dbReference>